<protein>
    <submittedName>
        <fullName evidence="3">Unannotated protein</fullName>
    </submittedName>
</protein>
<sequence length="317" mass="35264">MTKQGAHAIPSAILHQRRDNGSVSSPWVSSSVSAPDGTNLRVVDWSQSTAPAGIPVVLLHGLASNARLWDGPARCLTQIGHSVIALDLRGHGHSDKPDHGYSVPEIAADVAHVIKTRAATQPRWNRPLVIGQSWGGNIVVELASQFPDLIRGIVAVDGGTIDLSHSFAEWDECERTLRPPHLVGMQYDRLRAYIRAAHPDWTEEAIDGQMHNMEKRSDGTIAPHLTMERHMTILRHLWEDRPAEKWPHIKVPVLFTPASKTHDEHTAMKRQQIADALSQLPKARVEWFEPADHDLHAQFPDRFAAVVDHAISTGFFR</sequence>
<feature type="region of interest" description="Disordered" evidence="1">
    <location>
        <begin position="1"/>
        <end position="30"/>
    </location>
</feature>
<reference evidence="3" key="1">
    <citation type="submission" date="2020-05" db="EMBL/GenBank/DDBJ databases">
        <authorList>
            <person name="Chiriac C."/>
            <person name="Salcher M."/>
            <person name="Ghai R."/>
            <person name="Kavagutti S V."/>
        </authorList>
    </citation>
    <scope>NUCLEOTIDE SEQUENCE</scope>
</reference>
<evidence type="ECO:0000313" key="3">
    <source>
        <dbReference type="EMBL" id="CAB4562915.1"/>
    </source>
</evidence>
<dbReference type="PRINTS" id="PR00111">
    <property type="entry name" value="ABHYDROLASE"/>
</dbReference>
<evidence type="ECO:0000259" key="2">
    <source>
        <dbReference type="Pfam" id="PF00561"/>
    </source>
</evidence>
<accession>A0A6J6DIN3</accession>
<proteinExistence type="predicted"/>
<organism evidence="3">
    <name type="scientific">freshwater metagenome</name>
    <dbReference type="NCBI Taxonomy" id="449393"/>
    <lineage>
        <taxon>unclassified sequences</taxon>
        <taxon>metagenomes</taxon>
        <taxon>ecological metagenomes</taxon>
    </lineage>
</organism>
<dbReference type="Pfam" id="PF00561">
    <property type="entry name" value="Abhydrolase_1"/>
    <property type="match status" value="1"/>
</dbReference>
<evidence type="ECO:0000256" key="1">
    <source>
        <dbReference type="SAM" id="MobiDB-lite"/>
    </source>
</evidence>
<dbReference type="Gene3D" id="3.40.50.1820">
    <property type="entry name" value="alpha/beta hydrolase"/>
    <property type="match status" value="1"/>
</dbReference>
<dbReference type="PANTHER" id="PTHR43798:SF33">
    <property type="entry name" value="HYDROLASE, PUTATIVE (AFU_ORTHOLOGUE AFUA_2G14860)-RELATED"/>
    <property type="match status" value="1"/>
</dbReference>
<feature type="domain" description="AB hydrolase-1" evidence="2">
    <location>
        <begin position="55"/>
        <end position="192"/>
    </location>
</feature>
<dbReference type="InterPro" id="IPR029058">
    <property type="entry name" value="AB_hydrolase_fold"/>
</dbReference>
<dbReference type="SUPFAM" id="SSF53474">
    <property type="entry name" value="alpha/beta-Hydrolases"/>
    <property type="match status" value="1"/>
</dbReference>
<dbReference type="GO" id="GO:0016020">
    <property type="term" value="C:membrane"/>
    <property type="evidence" value="ECO:0007669"/>
    <property type="project" value="TreeGrafter"/>
</dbReference>
<name>A0A6J6DIN3_9ZZZZ</name>
<dbReference type="AlphaFoldDB" id="A0A6J6DIN3"/>
<dbReference type="InterPro" id="IPR050266">
    <property type="entry name" value="AB_hydrolase_sf"/>
</dbReference>
<gene>
    <name evidence="3" type="ORF">UFOPK1704_00037</name>
</gene>
<dbReference type="InterPro" id="IPR000073">
    <property type="entry name" value="AB_hydrolase_1"/>
</dbReference>
<dbReference type="PANTHER" id="PTHR43798">
    <property type="entry name" value="MONOACYLGLYCEROL LIPASE"/>
    <property type="match status" value="1"/>
</dbReference>
<dbReference type="EMBL" id="CAEZTQ010000002">
    <property type="protein sequence ID" value="CAB4562915.1"/>
    <property type="molecule type" value="Genomic_DNA"/>
</dbReference>